<dbReference type="GO" id="GO:0005737">
    <property type="term" value="C:cytoplasm"/>
    <property type="evidence" value="ECO:0000318"/>
    <property type="project" value="GO_Central"/>
</dbReference>
<dbReference type="GO" id="GO:0006508">
    <property type="term" value="P:proteolysis"/>
    <property type="evidence" value="ECO:0000318"/>
    <property type="project" value="GO_Central"/>
</dbReference>
<reference evidence="4" key="1">
    <citation type="submission" date="2025-08" db="UniProtKB">
        <authorList>
            <consortium name="RefSeq"/>
        </authorList>
    </citation>
    <scope>IDENTIFICATION</scope>
    <source>
        <tissue evidence="4">Leaves</tissue>
    </source>
</reference>
<dbReference type="STRING" id="51240.A0A2I4EMA6"/>
<sequence>MRSYELMMETGIPNVVICNRCNKRYSVAKYAAIIRCTECKAIIPGPASMELGNQIRHALSKTKSNLHQYSFGNGGKLLKSTRPSSSSTNVSSLDTKPPYPTGNSGEAHGMKRALLCGVTYQNKKYSLKGTVNDVRRMKNLLMQRFGYRRDCIRILTEDQVDSDFMPTKKNIQDSLKWLVEGSESGDSLVFYFSGHGLRQPDFNDDEKDGFDETICPVDFMQEGMILDNEINSTIVRPLKKGITLHAIVDACHSGTVLDLEYIYDPHNDIWNDNKPPSKADKSTSGGLAICLSACGDDQMASDTSAFTGKEMTGAMTFILIHIVENVPEITYGGLLNQMHACIEQVNNKRCLSVPCLRKLFGRRKIENPMLSSSQEFPVYSKKFLL</sequence>
<dbReference type="GO" id="GO:0004197">
    <property type="term" value="F:cysteine-type endopeptidase activity"/>
    <property type="evidence" value="ECO:0000318"/>
    <property type="project" value="GO_Central"/>
</dbReference>
<evidence type="ECO:0000313" key="4">
    <source>
        <dbReference type="RefSeq" id="XP_018820530.1"/>
    </source>
</evidence>
<dbReference type="AlphaFoldDB" id="A0A2I4EMA6"/>
<gene>
    <name evidence="4" type="primary">LOC108990877</name>
</gene>
<dbReference type="RefSeq" id="XP_018820530.1">
    <property type="nucleotide sequence ID" value="XM_018964985.2"/>
</dbReference>
<dbReference type="InterPro" id="IPR011600">
    <property type="entry name" value="Pept_C14_caspase"/>
</dbReference>
<comment type="similarity">
    <text evidence="1">Belongs to the peptidase C14B family.</text>
</comment>
<dbReference type="Pfam" id="PF00656">
    <property type="entry name" value="Peptidase_C14"/>
    <property type="match status" value="1"/>
</dbReference>
<dbReference type="GeneID" id="108990877"/>
<dbReference type="SUPFAM" id="SSF52129">
    <property type="entry name" value="Caspase-like"/>
    <property type="match status" value="1"/>
</dbReference>
<dbReference type="Proteomes" id="UP000235220">
    <property type="component" value="Chromosome 13"/>
</dbReference>
<accession>A0A2I4EMA6</accession>
<proteinExistence type="inferred from homology"/>
<feature type="region of interest" description="Disordered" evidence="2">
    <location>
        <begin position="76"/>
        <end position="106"/>
    </location>
</feature>
<dbReference type="PANTHER" id="PTHR48104">
    <property type="entry name" value="METACASPASE-4"/>
    <property type="match status" value="1"/>
</dbReference>
<evidence type="ECO:0000256" key="2">
    <source>
        <dbReference type="SAM" id="MobiDB-lite"/>
    </source>
</evidence>
<feature type="compositionally biased region" description="Low complexity" evidence="2">
    <location>
        <begin position="76"/>
        <end position="96"/>
    </location>
</feature>
<keyword evidence="3" id="KW-1185">Reference proteome</keyword>
<dbReference type="Gramene" id="Jr13_04110_p1">
    <property type="protein sequence ID" value="cds.Jr13_04110_p1"/>
    <property type="gene ID" value="Jr13_04110"/>
</dbReference>
<dbReference type="InterPro" id="IPR050452">
    <property type="entry name" value="Metacaspase"/>
</dbReference>
<protein>
    <submittedName>
        <fullName evidence="4">Metacaspase-1-like isoform X1</fullName>
    </submittedName>
</protein>
<organism evidence="3 4">
    <name type="scientific">Juglans regia</name>
    <name type="common">English walnut</name>
    <dbReference type="NCBI Taxonomy" id="51240"/>
    <lineage>
        <taxon>Eukaryota</taxon>
        <taxon>Viridiplantae</taxon>
        <taxon>Streptophyta</taxon>
        <taxon>Embryophyta</taxon>
        <taxon>Tracheophyta</taxon>
        <taxon>Spermatophyta</taxon>
        <taxon>Magnoliopsida</taxon>
        <taxon>eudicotyledons</taxon>
        <taxon>Gunneridae</taxon>
        <taxon>Pentapetalae</taxon>
        <taxon>rosids</taxon>
        <taxon>fabids</taxon>
        <taxon>Fagales</taxon>
        <taxon>Juglandaceae</taxon>
        <taxon>Juglans</taxon>
    </lineage>
</organism>
<dbReference type="Gene3D" id="3.40.50.12660">
    <property type="match status" value="1"/>
</dbReference>
<dbReference type="OrthoDB" id="3223806at2759"/>
<dbReference type="PANTHER" id="PTHR48104:SF2">
    <property type="entry name" value="METACASPASE-1-LIKE ISOFORM X1"/>
    <property type="match status" value="1"/>
</dbReference>
<dbReference type="InterPro" id="IPR029030">
    <property type="entry name" value="Caspase-like_dom_sf"/>
</dbReference>
<evidence type="ECO:0000313" key="3">
    <source>
        <dbReference type="Proteomes" id="UP000235220"/>
    </source>
</evidence>
<dbReference type="KEGG" id="jre:108990877"/>
<evidence type="ECO:0000256" key="1">
    <source>
        <dbReference type="ARBA" id="ARBA00009005"/>
    </source>
</evidence>
<name>A0A2I4EMA6_JUGRE</name>